<comment type="caution">
    <text evidence="2">The sequence shown here is derived from an EMBL/GenBank/DDBJ whole genome shotgun (WGS) entry which is preliminary data.</text>
</comment>
<proteinExistence type="predicted"/>
<feature type="region of interest" description="Disordered" evidence="1">
    <location>
        <begin position="28"/>
        <end position="65"/>
    </location>
</feature>
<keyword evidence="3" id="KW-1185">Reference proteome</keyword>
<accession>A0A834L9G2</accession>
<name>A0A834L9G2_RHOSS</name>
<sequence>MTEKISGVCEAPGFSAECYKKRWATSTQSIDPWSSSPPSATKTSAAAVASKSSRESDSSGSLMRDDEENAPMIRWRVRKFQSVCEAPSLRNAITQPLQEINVGVALDEHCANIVNNVRNCEVLLMHVLFTDTIFPREFGGEFCFICCKCRLLLLETNCNNGAEKQMTMTENFKWVGTKAHGNVRL</sequence>
<dbReference type="AlphaFoldDB" id="A0A834L9G2"/>
<organism evidence="2 3">
    <name type="scientific">Rhododendron simsii</name>
    <name type="common">Sims's rhododendron</name>
    <dbReference type="NCBI Taxonomy" id="118357"/>
    <lineage>
        <taxon>Eukaryota</taxon>
        <taxon>Viridiplantae</taxon>
        <taxon>Streptophyta</taxon>
        <taxon>Embryophyta</taxon>
        <taxon>Tracheophyta</taxon>
        <taxon>Spermatophyta</taxon>
        <taxon>Magnoliopsida</taxon>
        <taxon>eudicotyledons</taxon>
        <taxon>Gunneridae</taxon>
        <taxon>Pentapetalae</taxon>
        <taxon>asterids</taxon>
        <taxon>Ericales</taxon>
        <taxon>Ericaceae</taxon>
        <taxon>Ericoideae</taxon>
        <taxon>Rhodoreae</taxon>
        <taxon>Rhododendron</taxon>
    </lineage>
</organism>
<reference evidence="2" key="1">
    <citation type="submission" date="2019-11" db="EMBL/GenBank/DDBJ databases">
        <authorList>
            <person name="Liu Y."/>
            <person name="Hou J."/>
            <person name="Li T.-Q."/>
            <person name="Guan C.-H."/>
            <person name="Wu X."/>
            <person name="Wu H.-Z."/>
            <person name="Ling F."/>
            <person name="Zhang R."/>
            <person name="Shi X.-G."/>
            <person name="Ren J.-P."/>
            <person name="Chen E.-F."/>
            <person name="Sun J.-M."/>
        </authorList>
    </citation>
    <scope>NUCLEOTIDE SEQUENCE</scope>
    <source>
        <strain evidence="2">Adult_tree_wgs_1</strain>
        <tissue evidence="2">Leaves</tissue>
    </source>
</reference>
<protein>
    <submittedName>
        <fullName evidence="2">Uncharacterized protein</fullName>
    </submittedName>
</protein>
<evidence type="ECO:0000313" key="3">
    <source>
        <dbReference type="Proteomes" id="UP000626092"/>
    </source>
</evidence>
<gene>
    <name evidence="2" type="ORF">RHSIM_Rhsim12G0111400</name>
</gene>
<evidence type="ECO:0000256" key="1">
    <source>
        <dbReference type="SAM" id="MobiDB-lite"/>
    </source>
</evidence>
<feature type="compositionally biased region" description="Low complexity" evidence="1">
    <location>
        <begin position="34"/>
        <end position="51"/>
    </location>
</feature>
<dbReference type="EMBL" id="WJXA01000012">
    <property type="protein sequence ID" value="KAF7124848.1"/>
    <property type="molecule type" value="Genomic_DNA"/>
</dbReference>
<dbReference type="Proteomes" id="UP000626092">
    <property type="component" value="Unassembled WGS sequence"/>
</dbReference>
<evidence type="ECO:0000313" key="2">
    <source>
        <dbReference type="EMBL" id="KAF7124848.1"/>
    </source>
</evidence>